<evidence type="ECO:0000256" key="4">
    <source>
        <dbReference type="ARBA" id="ARBA00022729"/>
    </source>
</evidence>
<feature type="domain" description="Peptidase M43 pregnancy-associated plasma-A" evidence="9">
    <location>
        <begin position="140"/>
        <end position="283"/>
    </location>
</feature>
<evidence type="ECO:0000256" key="7">
    <source>
        <dbReference type="ARBA" id="ARBA00023049"/>
    </source>
</evidence>
<comment type="similarity">
    <text evidence="1">Belongs to the peptidase M43B family.</text>
</comment>
<evidence type="ECO:0000256" key="1">
    <source>
        <dbReference type="ARBA" id="ARBA00008721"/>
    </source>
</evidence>
<dbReference type="InterPro" id="IPR008754">
    <property type="entry name" value="Peptidase_M43"/>
</dbReference>
<organism evidence="10 11">
    <name type="scientific">Nonomuraea turkmeniaca</name>
    <dbReference type="NCBI Taxonomy" id="103838"/>
    <lineage>
        <taxon>Bacteria</taxon>
        <taxon>Bacillati</taxon>
        <taxon>Actinomycetota</taxon>
        <taxon>Actinomycetes</taxon>
        <taxon>Streptosporangiales</taxon>
        <taxon>Streptosporangiaceae</taxon>
        <taxon>Nonomuraea</taxon>
    </lineage>
</organism>
<dbReference type="CDD" id="cd04275">
    <property type="entry name" value="ZnMc_pappalysin_like"/>
    <property type="match status" value="1"/>
</dbReference>
<dbReference type="Gene3D" id="3.40.390.10">
    <property type="entry name" value="Collagenase (Catalytic Domain)"/>
    <property type="match status" value="1"/>
</dbReference>
<gene>
    <name evidence="10" type="ORF">ETD86_37710</name>
</gene>
<proteinExistence type="inferred from homology"/>
<evidence type="ECO:0000313" key="11">
    <source>
        <dbReference type="Proteomes" id="UP000309128"/>
    </source>
</evidence>
<reference evidence="10 11" key="1">
    <citation type="submission" date="2019-05" db="EMBL/GenBank/DDBJ databases">
        <title>Draft genome sequence of Nonomuraea turkmeniaca DSM 43926.</title>
        <authorList>
            <person name="Saricaoglu S."/>
            <person name="Isik K."/>
        </authorList>
    </citation>
    <scope>NUCLEOTIDE SEQUENCE [LARGE SCALE GENOMIC DNA]</scope>
    <source>
        <strain evidence="10 11">DSM 43926</strain>
    </source>
</reference>
<evidence type="ECO:0000256" key="8">
    <source>
        <dbReference type="ARBA" id="ARBA00023157"/>
    </source>
</evidence>
<keyword evidence="2 10" id="KW-0645">Protease</keyword>
<evidence type="ECO:0000256" key="2">
    <source>
        <dbReference type="ARBA" id="ARBA00022670"/>
    </source>
</evidence>
<comment type="caution">
    <text evidence="10">The sequence shown here is derived from an EMBL/GenBank/DDBJ whole genome shotgun (WGS) entry which is preliminary data.</text>
</comment>
<dbReference type="InterPro" id="IPR024079">
    <property type="entry name" value="MetalloPept_cat_dom_sf"/>
</dbReference>
<name>A0A5S4F4W7_9ACTN</name>
<dbReference type="GO" id="GO:0006508">
    <property type="term" value="P:proteolysis"/>
    <property type="evidence" value="ECO:0007669"/>
    <property type="project" value="UniProtKB-KW"/>
</dbReference>
<keyword evidence="3" id="KW-0479">Metal-binding</keyword>
<dbReference type="PANTHER" id="PTHR47466">
    <property type="match status" value="1"/>
</dbReference>
<dbReference type="Pfam" id="PF05572">
    <property type="entry name" value="Peptidase_M43"/>
    <property type="match status" value="1"/>
</dbReference>
<protein>
    <submittedName>
        <fullName evidence="10">Zinc metalloprotease</fullName>
    </submittedName>
</protein>
<evidence type="ECO:0000256" key="6">
    <source>
        <dbReference type="ARBA" id="ARBA00022833"/>
    </source>
</evidence>
<keyword evidence="6" id="KW-0862">Zinc</keyword>
<dbReference type="PANTHER" id="PTHR47466:SF1">
    <property type="entry name" value="METALLOPROTEASE MEP1 (AFU_ORTHOLOGUE AFUA_1G07730)-RELATED"/>
    <property type="match status" value="1"/>
</dbReference>
<dbReference type="EMBL" id="VCKY01000173">
    <property type="protein sequence ID" value="TMR10913.1"/>
    <property type="molecule type" value="Genomic_DNA"/>
</dbReference>
<dbReference type="GO" id="GO:0008237">
    <property type="term" value="F:metallopeptidase activity"/>
    <property type="evidence" value="ECO:0007669"/>
    <property type="project" value="UniProtKB-KW"/>
</dbReference>
<dbReference type="AlphaFoldDB" id="A0A5S4F4W7"/>
<evidence type="ECO:0000259" key="9">
    <source>
        <dbReference type="Pfam" id="PF05572"/>
    </source>
</evidence>
<dbReference type="Proteomes" id="UP000309128">
    <property type="component" value="Unassembled WGS sequence"/>
</dbReference>
<evidence type="ECO:0000256" key="5">
    <source>
        <dbReference type="ARBA" id="ARBA00022801"/>
    </source>
</evidence>
<sequence length="346" mass="37585">MPVHRRLLNESMAYRAQRSAIENQATQYRLGGRRISRSGTISIPVVVHVVHNTDEQNISDGQIYSQIEILNQDFRAANPDVTQVPPVWQPLVADTMIEFHLATRNPNGDPTDGIIRVRTTRSSFSHHDDAVKSSATGGADPWPSDQYLNMWVCQLRGGLLGYAQFPGGPPDTDGVVIRHSAFGNMGTVAQPFHLGRTATHEVGHWLNLYHIWGDDGQGCSGDDKVADTPNQGGGNTGMPTFPHISCNNGPNGDMFMNYMDYTDDAGMMMFTTGQSTRMNACLEGPRASFLIPQLARVGGPEERTVAAASAGGPRVSGNGSQRELEQLLQEVLKDTRAALSVISGSR</sequence>
<keyword evidence="8" id="KW-1015">Disulfide bond</keyword>
<accession>A0A5S4F4W7</accession>
<dbReference type="OrthoDB" id="6278496at2"/>
<keyword evidence="5" id="KW-0378">Hydrolase</keyword>
<dbReference type="GO" id="GO:0046872">
    <property type="term" value="F:metal ion binding"/>
    <property type="evidence" value="ECO:0007669"/>
    <property type="project" value="UniProtKB-KW"/>
</dbReference>
<keyword evidence="4" id="KW-0732">Signal</keyword>
<keyword evidence="7 10" id="KW-0482">Metalloprotease</keyword>
<keyword evidence="11" id="KW-1185">Reference proteome</keyword>
<dbReference type="SUPFAM" id="SSF55486">
    <property type="entry name" value="Metalloproteases ('zincins'), catalytic domain"/>
    <property type="match status" value="1"/>
</dbReference>
<evidence type="ECO:0000313" key="10">
    <source>
        <dbReference type="EMBL" id="TMR10913.1"/>
    </source>
</evidence>
<evidence type="ECO:0000256" key="3">
    <source>
        <dbReference type="ARBA" id="ARBA00022723"/>
    </source>
</evidence>